<dbReference type="GO" id="GO:0019867">
    <property type="term" value="C:outer membrane"/>
    <property type="evidence" value="ECO:0007669"/>
    <property type="project" value="InterPro"/>
</dbReference>
<dbReference type="Proteomes" id="UP000500970">
    <property type="component" value="Chromosome"/>
</dbReference>
<dbReference type="InterPro" id="IPR013425">
    <property type="entry name" value="Autotrns_rpt"/>
</dbReference>
<keyword evidence="6" id="KW-1185">Reference proteome</keyword>
<evidence type="ECO:0000256" key="1">
    <source>
        <dbReference type="ARBA" id="ARBA00022729"/>
    </source>
</evidence>
<accession>A0A7D4E1M7</accession>
<dbReference type="CDD" id="cd01344">
    <property type="entry name" value="PL2_Passenger_AT"/>
    <property type="match status" value="1"/>
</dbReference>
<gene>
    <name evidence="5" type="ORF">FOC84_26460</name>
</gene>
<dbReference type="InterPro" id="IPR006315">
    <property type="entry name" value="OM_autotransptr_brl_dom"/>
</dbReference>
<reference evidence="5 6" key="1">
    <citation type="submission" date="2020-05" db="EMBL/GenBank/DDBJ databases">
        <title>FDA dAtabase for Regulatory Grade micrObial Sequences (FDA-ARGOS): Supporting development and validation of Infectious Disease Dx tests.</title>
        <authorList>
            <person name="Sproer C."/>
            <person name="Gronow S."/>
            <person name="Severitt S."/>
            <person name="Schroder I."/>
            <person name="Tallon L."/>
            <person name="Sadzewicz L."/>
            <person name="Zhao X."/>
            <person name="Vavikolanu K."/>
            <person name="Mehta A."/>
            <person name="Aluvathingal J."/>
            <person name="Nadendla S."/>
            <person name="Myers T."/>
            <person name="Yan Y."/>
            <person name="Sichtig H."/>
        </authorList>
    </citation>
    <scope>NUCLEOTIDE SEQUENCE [LARGE SCALE GENOMIC DNA]</scope>
    <source>
        <strain evidence="5 6">FDAARGOS_790</strain>
    </source>
</reference>
<organism evidence="5 6">
    <name type="scientific">Achromobacter pestifer</name>
    <dbReference type="NCBI Taxonomy" id="1353889"/>
    <lineage>
        <taxon>Bacteria</taxon>
        <taxon>Pseudomonadati</taxon>
        <taxon>Pseudomonadota</taxon>
        <taxon>Betaproteobacteria</taxon>
        <taxon>Burkholderiales</taxon>
        <taxon>Alcaligenaceae</taxon>
        <taxon>Achromobacter</taxon>
    </lineage>
</organism>
<dbReference type="SMART" id="SM00869">
    <property type="entry name" value="Autotransporter"/>
    <property type="match status" value="1"/>
</dbReference>
<dbReference type="KEGG" id="apes:FOC84_26460"/>
<feature type="chain" id="PRO_5028861835" evidence="3">
    <location>
        <begin position="21"/>
        <end position="1847"/>
    </location>
</feature>
<dbReference type="InterPro" id="IPR043990">
    <property type="entry name" value="AC_1"/>
</dbReference>
<keyword evidence="1 3" id="KW-0732">Signal</keyword>
<dbReference type="PROSITE" id="PS51208">
    <property type="entry name" value="AUTOTRANSPORTER"/>
    <property type="match status" value="1"/>
</dbReference>
<dbReference type="PANTHER" id="PTHR35037:SF3">
    <property type="entry name" value="C-TERMINAL REGION OF AIDA-LIKE PROTEIN"/>
    <property type="match status" value="1"/>
</dbReference>
<dbReference type="InterPro" id="IPR030895">
    <property type="entry name" value="T5SS_PEPC_rpt"/>
</dbReference>
<dbReference type="SUPFAM" id="SSF51126">
    <property type="entry name" value="Pectin lyase-like"/>
    <property type="match status" value="5"/>
</dbReference>
<dbReference type="Gene3D" id="2.40.128.130">
    <property type="entry name" value="Autotransporter beta-domain"/>
    <property type="match status" value="1"/>
</dbReference>
<dbReference type="InterPro" id="IPR011050">
    <property type="entry name" value="Pectin_lyase_fold/virulence"/>
</dbReference>
<feature type="compositionally biased region" description="Pro residues" evidence="2">
    <location>
        <begin position="1494"/>
        <end position="1518"/>
    </location>
</feature>
<dbReference type="NCBIfam" id="TIGR01414">
    <property type="entry name" value="autotrans_barl"/>
    <property type="match status" value="1"/>
</dbReference>
<evidence type="ECO:0000256" key="3">
    <source>
        <dbReference type="SAM" id="SignalP"/>
    </source>
</evidence>
<feature type="domain" description="Autotransporter" evidence="4">
    <location>
        <begin position="1560"/>
        <end position="1847"/>
    </location>
</feature>
<dbReference type="InterPro" id="IPR005546">
    <property type="entry name" value="Autotransporte_beta"/>
</dbReference>
<dbReference type="Pfam" id="PF18883">
    <property type="entry name" value="AC_1"/>
    <property type="match status" value="1"/>
</dbReference>
<dbReference type="SUPFAM" id="SSF103515">
    <property type="entry name" value="Autotransporter"/>
    <property type="match status" value="1"/>
</dbReference>
<evidence type="ECO:0000313" key="5">
    <source>
        <dbReference type="EMBL" id="QKH38287.1"/>
    </source>
</evidence>
<evidence type="ECO:0000259" key="4">
    <source>
        <dbReference type="PROSITE" id="PS51208"/>
    </source>
</evidence>
<dbReference type="PANTHER" id="PTHR35037">
    <property type="entry name" value="C-TERMINAL REGION OF AIDA-LIKE PROTEIN"/>
    <property type="match status" value="1"/>
</dbReference>
<dbReference type="InterPro" id="IPR036709">
    <property type="entry name" value="Autotransporte_beta_dom_sf"/>
</dbReference>
<dbReference type="InterPro" id="IPR012332">
    <property type="entry name" value="Autotransporter_pectin_lyase_C"/>
</dbReference>
<dbReference type="NCBIfam" id="TIGR02601">
    <property type="entry name" value="autotrns_rpt"/>
    <property type="match status" value="15"/>
</dbReference>
<dbReference type="EMBL" id="CP053985">
    <property type="protein sequence ID" value="QKH38287.1"/>
    <property type="molecule type" value="Genomic_DNA"/>
</dbReference>
<evidence type="ECO:0000256" key="2">
    <source>
        <dbReference type="SAM" id="MobiDB-lite"/>
    </source>
</evidence>
<proteinExistence type="predicted"/>
<sequence length="1847" mass="180343">MSFKLSSAFLIALGTFPAYSQTIDGGSIVTVPGSQSSPWNLGASSLTIGNTSTGTLQIGAGGIVSSGSGFIGRQVGSTGNVTVNGIGAQWTAGPGLNIGNFGTGTLGISNGGHVTSTTNTYLGVAAGSSGTLTISGAGSQLNTAGFMRVGQTGTGTVQITNGAVVTNGLGYIGYDTTGVGTVTISGVGSQWNSSAELSVGTTGKGQLNISNGAAVSSTLGTIGAGTNAMGAVTVDGTGSSWTNSGVLTVGNAGSGALTISDNATVSAVSARAGVAAGSQGVINIGAAALAAAAAPGTLTLTGPSPSLTLGATGALVFNHTDTSGYVFTPGITGAGKLSTYNGTTVLTANNNYTGGTTIAGGTLQLGNGGTTGAIVGNVTNNGALTFNRTDTVTFAGLVSGGGTVNQNGTGATILTANNTYTGGTTISAGTLQLGNGGTTGAIVGNVANNGALVFDRSNTLTLGGQISGSGSVSQIGAGTTVLTGNNTYTGATTISAGTLQLGNGGTTGAILGDVSNNGALAFNRSDTLAFPGLISGAGVVNQIGTGTTVLTANNTYTGGTTISAGTLQLGNGGATGAILGNVVDNGALAFNRSDIQAFAGQISGSGVVNQIGAGTTILTANNTYTGGTTISAGTLQLGNGGTTGAILGDVANNGALTFNRSDVQTFPGQISGSGVVNQIGTGTTILTADNTYTGGTTISAGTLQLGDGGTTGAIVGNVANNGALVFDRSNTLTLGGQISGSGSVSQIGAGTTVLTGNNTYTGATTISAGTLQLGNGGTTGAILGDVSNNGALAFNRSDMLAFPGLISGTGVVNQIGTGTTVLTANNTYTGGTTISAGTLQLGSGGATGAILGNVVDNGALAFNRSDIQTFAGQISGSGVVNQIGTGTTILTANNTYTGGTTISAGTLQLGNGGTTGAILGDVANNGALTFNRSDVQTFPGQISGSGVVNQIGTGTTILTADNTYAGGTTISAGALQLGNGGTSGSILGNVANDGLLAFNRSDTMTLAGQISGSGAVNQIGTGTTVLTGNNSYTGGTTISAGTLQLGDGGASGGIVGNVANNGALAFNRSDVQTFAGQVSGSGVVNQIGTGTTILTADNTYTGGTTISAGNLQLGNGGTTGSILGDVANNGALTFNRSDVQTFAGQISGSGVVNQIGAGTTILTADNTYTGGTTISAGALQLGNGGTSGGSLGDVANNGALSFNRSDVQTFAGQISGSGMVNQIGAGATILTANNTYTGGTTISAGTLQLGNGGASGAILGDVANNGALSFNRSDTVTFAGLISGSGTVNQNGSGATVLTAQNTYGGPTNVNNGVLRAGAASTLSPNSAVNVAAAGILDLNGYSQATAGVSNAGLINMGTGTAPGTTLTTPNYVGQGGRIAMNTLLGGDGSPSDRLVINGGAASGSSSLIVSNAGGAGAVTTGNGILLVDAVNGGTTGASAFSLGNAGGYVAAGPYAYTLQRSSVDGSGLQNWYLRSTVDCAAAPSNPACKDPEPPVPPNPPVPPVPPNPPAPVPPAPPNYRPEVSTAVATPELALRYGSTFLDSLHERIGEARYALPSTPAGSNSLVWGRVIGVTGERNGSNSGILGSRGPDYDYKIYGLQSGVDLYRRANANGSMDHAGAYVAFGRATADVDHLDGRSAGQAAMNGVTLGGYWTHIGKEGWYVDAVIQGTRYDVDNGRSPAGYNLDTRGFGFATSLEGGYPFRLNDEWVIEPQAQLVFQNVNLNDANDGAAKIRFNDVDSLRGRVGVRLARTVELDPGPQGKRVATTWLRASLVNEFLTNPTTEFSSQNGYVPFRADMKGMSVQLNLGADVGVKRNVSIYGSVGSEISLRGDGQNFNGKLGVKIAF</sequence>
<dbReference type="Gene3D" id="2.160.20.20">
    <property type="match status" value="7"/>
</dbReference>
<name>A0A7D4E1M7_9BURK</name>
<dbReference type="Pfam" id="PF12951">
    <property type="entry name" value="PATR"/>
    <property type="match status" value="15"/>
</dbReference>
<feature type="signal peptide" evidence="3">
    <location>
        <begin position="1"/>
        <end position="20"/>
    </location>
</feature>
<feature type="region of interest" description="Disordered" evidence="2">
    <location>
        <begin position="1485"/>
        <end position="1518"/>
    </location>
</feature>
<dbReference type="InterPro" id="IPR051551">
    <property type="entry name" value="Autotransporter_adhesion"/>
</dbReference>
<evidence type="ECO:0000313" key="6">
    <source>
        <dbReference type="Proteomes" id="UP000500970"/>
    </source>
</evidence>
<dbReference type="RefSeq" id="WP_173147478.1">
    <property type="nucleotide sequence ID" value="NZ_CP053985.1"/>
</dbReference>
<protein>
    <submittedName>
        <fullName evidence="5">Autotransporter-associated beta strand repeat-containing protein</fullName>
    </submittedName>
</protein>
<dbReference type="NCBIfam" id="TIGR04393">
    <property type="entry name" value="rpt_T5SS_PEPC"/>
    <property type="match status" value="4"/>
</dbReference>